<dbReference type="Pfam" id="PF17759">
    <property type="entry name" value="tRNA_synthFbeta"/>
    <property type="match status" value="1"/>
</dbReference>
<dbReference type="SUPFAM" id="SSF46955">
    <property type="entry name" value="Putative DNA-binding domain"/>
    <property type="match status" value="2"/>
</dbReference>
<dbReference type="SMART" id="SM00874">
    <property type="entry name" value="B5"/>
    <property type="match status" value="1"/>
</dbReference>
<protein>
    <recommendedName>
        <fullName evidence="12">Phenylalanine--tRNA ligase beta subunit</fullName>
        <ecNumber evidence="12">6.1.1.20</ecNumber>
    </recommendedName>
    <alternativeName>
        <fullName evidence="12">Phenylalanyl-tRNA synthetase beta subunit</fullName>
        <shortName evidence="12">PheRS</shortName>
    </alternativeName>
</protein>
<dbReference type="Gene3D" id="3.30.56.10">
    <property type="match status" value="2"/>
</dbReference>
<comment type="subunit">
    <text evidence="12">Tetramer of two alpha and two beta subunits.</text>
</comment>
<dbReference type="GO" id="GO:0009328">
    <property type="term" value="C:phenylalanine-tRNA ligase complex"/>
    <property type="evidence" value="ECO:0007669"/>
    <property type="project" value="TreeGrafter"/>
</dbReference>
<dbReference type="GO" id="GO:0005524">
    <property type="term" value="F:ATP binding"/>
    <property type="evidence" value="ECO:0007669"/>
    <property type="project" value="UniProtKB-UniRule"/>
</dbReference>
<evidence type="ECO:0000256" key="7">
    <source>
        <dbReference type="ARBA" id="ARBA00022741"/>
    </source>
</evidence>
<sequence length="555" mass="62356">MATVTFNFPDLVKLVGKDDLTLDKVREDLFELGLETEAIEGDEVTFEVTSDRADLLSEEGIAMMLRAFYGLQTGMIMPEIHSSDYTLVVNREVEDIRPYITGAIVRGVHFTDESIKSIMHLQEKLHGTFGRRRKKGAIGVHDLSKIKGKTIHYRGVPKDSVKFVPLQSNELMTPAEVMQRHDKGKDYGYVLEGKEMVPLIYDDDGVFSFPPIINSKRTEVSIDTTELLIELTGEDMRTIDYMLNIALYSLSLRGAKIYSVTVKYPDKDLPRPDFGVREMRMDVEYINRILGLGLMSNKISELLLRMGFGIKEVKDDYLVVQIPPYRADILHKRDIVDDVGRVYGYNNITPSYPNTPSIGKLTERNKLGDAVREVMIGLGCQDTLNFILIGKDEITTKMGQTNTNNIVEISNPYAEQYNVVRTWLTPSLMIVLSNNLHREYPQNIFEVGAVAHIDDTTDTGVFEEDHVACALCYSKAGFNEVKAKLQALCFNFGLADKLSTPPASDPTFIDGRCAEIVIGDKRAGIIGEVRPEVLKNWGIEMPVAVFEMEVSALKN</sequence>
<dbReference type="SUPFAM" id="SSF55681">
    <property type="entry name" value="Class II aaRS and biotin synthetases"/>
    <property type="match status" value="1"/>
</dbReference>
<gene>
    <name evidence="12" type="primary">pheT</name>
    <name evidence="14" type="ORF">CUJ83_08380</name>
</gene>
<evidence type="ECO:0000256" key="11">
    <source>
        <dbReference type="ARBA" id="ARBA00023146"/>
    </source>
</evidence>
<dbReference type="Pfam" id="PF03484">
    <property type="entry name" value="B5"/>
    <property type="match status" value="1"/>
</dbReference>
<feature type="binding site" evidence="12">
    <location>
        <position position="328"/>
    </location>
    <ligand>
        <name>Mg(2+)</name>
        <dbReference type="ChEBI" id="CHEBI:18420"/>
        <note>shared with alpha subunit</note>
    </ligand>
</feature>
<dbReference type="RefSeq" id="WP_230741852.1">
    <property type="nucleotide sequence ID" value="NZ_PGCK01000006.1"/>
</dbReference>
<evidence type="ECO:0000256" key="2">
    <source>
        <dbReference type="ARBA" id="ARBA00004496"/>
    </source>
</evidence>
<dbReference type="InterPro" id="IPR045864">
    <property type="entry name" value="aa-tRNA-synth_II/BPL/LPL"/>
</dbReference>
<dbReference type="EMBL" id="PGCK01000006">
    <property type="protein sequence ID" value="MCD1295012.1"/>
    <property type="molecule type" value="Genomic_DNA"/>
</dbReference>
<comment type="cofactor">
    <cofactor evidence="1 12">
        <name>Mg(2+)</name>
        <dbReference type="ChEBI" id="CHEBI:18420"/>
    </cofactor>
</comment>
<dbReference type="InterPro" id="IPR005146">
    <property type="entry name" value="B3/B4_tRNA-bd"/>
</dbReference>
<dbReference type="InterPro" id="IPR041616">
    <property type="entry name" value="PheRS_beta_core"/>
</dbReference>
<dbReference type="Gene3D" id="3.30.930.10">
    <property type="entry name" value="Bira Bifunctional Protein, Domain 2"/>
    <property type="match status" value="1"/>
</dbReference>
<keyword evidence="10 12" id="KW-0648">Protein biosynthesis</keyword>
<organism evidence="14 15">
    <name type="scientific">Methanooceanicella nereidis</name>
    <dbReference type="NCBI Taxonomy" id="2052831"/>
    <lineage>
        <taxon>Archaea</taxon>
        <taxon>Methanobacteriati</taxon>
        <taxon>Methanobacteriota</taxon>
        <taxon>Stenosarchaea group</taxon>
        <taxon>Methanomicrobia</taxon>
        <taxon>Methanocellales</taxon>
        <taxon>Methanocellaceae</taxon>
        <taxon>Methanooceanicella</taxon>
    </lineage>
</organism>
<comment type="subcellular location">
    <subcellularLocation>
        <location evidence="2 12">Cytoplasm</location>
    </subcellularLocation>
</comment>
<dbReference type="NCBIfam" id="TIGR00471">
    <property type="entry name" value="pheT_arch"/>
    <property type="match status" value="1"/>
</dbReference>
<dbReference type="InterPro" id="IPR005147">
    <property type="entry name" value="tRNA_synthase_B5-dom"/>
</dbReference>
<keyword evidence="4 12" id="KW-0963">Cytoplasm</keyword>
<dbReference type="InterPro" id="IPR020825">
    <property type="entry name" value="Phe-tRNA_synthase-like_B3/B4"/>
</dbReference>
<dbReference type="SMART" id="SM00873">
    <property type="entry name" value="B3_4"/>
    <property type="match status" value="1"/>
</dbReference>
<accession>A0AAP2RD99</accession>
<dbReference type="GO" id="GO:0004826">
    <property type="term" value="F:phenylalanine-tRNA ligase activity"/>
    <property type="evidence" value="ECO:0007669"/>
    <property type="project" value="UniProtKB-UniRule"/>
</dbReference>
<evidence type="ECO:0000256" key="12">
    <source>
        <dbReference type="HAMAP-Rule" id="MF_00284"/>
    </source>
</evidence>
<dbReference type="InterPro" id="IPR045060">
    <property type="entry name" value="Phe-tRNA-ligase_IIc_bsu"/>
</dbReference>
<dbReference type="GO" id="GO:0006432">
    <property type="term" value="P:phenylalanyl-tRNA aminoacylation"/>
    <property type="evidence" value="ECO:0007669"/>
    <property type="project" value="UniProtKB-UniRule"/>
</dbReference>
<evidence type="ECO:0000256" key="4">
    <source>
        <dbReference type="ARBA" id="ARBA00022490"/>
    </source>
</evidence>
<feature type="domain" description="B5" evidence="13">
    <location>
        <begin position="274"/>
        <end position="350"/>
    </location>
</feature>
<keyword evidence="8 12" id="KW-0067">ATP-binding</keyword>
<dbReference type="GO" id="GO:0000287">
    <property type="term" value="F:magnesium ion binding"/>
    <property type="evidence" value="ECO:0007669"/>
    <property type="project" value="InterPro"/>
</dbReference>
<evidence type="ECO:0000259" key="13">
    <source>
        <dbReference type="PROSITE" id="PS51483"/>
    </source>
</evidence>
<keyword evidence="7 12" id="KW-0547">Nucleotide-binding</keyword>
<dbReference type="CDD" id="cd00769">
    <property type="entry name" value="PheRS_beta_core"/>
    <property type="match status" value="1"/>
</dbReference>
<feature type="binding site" evidence="12">
    <location>
        <position position="337"/>
    </location>
    <ligand>
        <name>Mg(2+)</name>
        <dbReference type="ChEBI" id="CHEBI:18420"/>
        <note>shared with alpha subunit</note>
    </ligand>
</feature>
<dbReference type="InterPro" id="IPR022918">
    <property type="entry name" value="Phe_tRNA_ligase_beta2_arc"/>
</dbReference>
<keyword evidence="9 12" id="KW-0460">Magnesium</keyword>
<dbReference type="AlphaFoldDB" id="A0AAP2RD99"/>
<evidence type="ECO:0000256" key="3">
    <source>
        <dbReference type="ARBA" id="ARBA00007438"/>
    </source>
</evidence>
<dbReference type="Gene3D" id="3.50.40.10">
    <property type="entry name" value="Phenylalanyl-trna Synthetase, Chain B, domain 3"/>
    <property type="match status" value="1"/>
</dbReference>
<feature type="binding site" evidence="12">
    <location>
        <position position="334"/>
    </location>
    <ligand>
        <name>Mg(2+)</name>
        <dbReference type="ChEBI" id="CHEBI:18420"/>
        <note>shared with alpha subunit</note>
    </ligand>
</feature>
<name>A0AAP2RD99_9EURY</name>
<comment type="similarity">
    <text evidence="3 12">Belongs to the phenylalanyl-tRNA synthetase beta subunit family. Type 2 subfamily.</text>
</comment>
<proteinExistence type="inferred from homology"/>
<feature type="binding site" evidence="12">
    <location>
        <position position="338"/>
    </location>
    <ligand>
        <name>Mg(2+)</name>
        <dbReference type="ChEBI" id="CHEBI:18420"/>
        <note>shared with alpha subunit</note>
    </ligand>
</feature>
<dbReference type="PROSITE" id="PS51483">
    <property type="entry name" value="B5"/>
    <property type="match status" value="1"/>
</dbReference>
<keyword evidence="6 12" id="KW-0479">Metal-binding</keyword>
<evidence type="ECO:0000256" key="6">
    <source>
        <dbReference type="ARBA" id="ARBA00022723"/>
    </source>
</evidence>
<dbReference type="EC" id="6.1.1.20" evidence="12"/>
<dbReference type="PANTHER" id="PTHR10947:SF0">
    <property type="entry name" value="PHENYLALANINE--TRNA LIGASE BETA SUBUNIT"/>
    <property type="match status" value="1"/>
</dbReference>
<evidence type="ECO:0000256" key="5">
    <source>
        <dbReference type="ARBA" id="ARBA00022598"/>
    </source>
</evidence>
<dbReference type="Proteomes" id="UP001320159">
    <property type="component" value="Unassembled WGS sequence"/>
</dbReference>
<keyword evidence="15" id="KW-1185">Reference proteome</keyword>
<keyword evidence="5 12" id="KW-0436">Ligase</keyword>
<evidence type="ECO:0000313" key="14">
    <source>
        <dbReference type="EMBL" id="MCD1295012.1"/>
    </source>
</evidence>
<evidence type="ECO:0000256" key="1">
    <source>
        <dbReference type="ARBA" id="ARBA00001946"/>
    </source>
</evidence>
<evidence type="ECO:0000256" key="8">
    <source>
        <dbReference type="ARBA" id="ARBA00022840"/>
    </source>
</evidence>
<evidence type="ECO:0000313" key="15">
    <source>
        <dbReference type="Proteomes" id="UP001320159"/>
    </source>
</evidence>
<dbReference type="PANTHER" id="PTHR10947">
    <property type="entry name" value="PHENYLALANYL-TRNA SYNTHETASE BETA CHAIN AND LEUCINE-RICH REPEAT-CONTAINING PROTEIN 47"/>
    <property type="match status" value="1"/>
</dbReference>
<reference evidence="14 15" key="1">
    <citation type="submission" date="2017-11" db="EMBL/GenBank/DDBJ databases">
        <title>Isolation and Characterization of Family Methanocellaceae Species from Potential Methane Hydrate Area Offshore Southwestern Taiwan.</title>
        <authorList>
            <person name="Zhang W.-L."/>
            <person name="Chen W.-C."/>
            <person name="Lai M.-C."/>
            <person name="Chen S.-C."/>
        </authorList>
    </citation>
    <scope>NUCLEOTIDE SEQUENCE [LARGE SCALE GENOMIC DNA]</scope>
    <source>
        <strain evidence="14 15">CWC-04</strain>
    </source>
</reference>
<evidence type="ECO:0000256" key="10">
    <source>
        <dbReference type="ARBA" id="ARBA00022917"/>
    </source>
</evidence>
<dbReference type="InterPro" id="IPR004531">
    <property type="entry name" value="Phe-tRNA-synth_IIc_bsu_arc_euk"/>
</dbReference>
<comment type="catalytic activity">
    <reaction evidence="12">
        <text>tRNA(Phe) + L-phenylalanine + ATP = L-phenylalanyl-tRNA(Phe) + AMP + diphosphate + H(+)</text>
        <dbReference type="Rhea" id="RHEA:19413"/>
        <dbReference type="Rhea" id="RHEA-COMP:9668"/>
        <dbReference type="Rhea" id="RHEA-COMP:9699"/>
        <dbReference type="ChEBI" id="CHEBI:15378"/>
        <dbReference type="ChEBI" id="CHEBI:30616"/>
        <dbReference type="ChEBI" id="CHEBI:33019"/>
        <dbReference type="ChEBI" id="CHEBI:58095"/>
        <dbReference type="ChEBI" id="CHEBI:78442"/>
        <dbReference type="ChEBI" id="CHEBI:78531"/>
        <dbReference type="ChEBI" id="CHEBI:456215"/>
        <dbReference type="EC" id="6.1.1.20"/>
    </reaction>
</comment>
<dbReference type="GO" id="GO:0003723">
    <property type="term" value="F:RNA binding"/>
    <property type="evidence" value="ECO:0007669"/>
    <property type="project" value="InterPro"/>
</dbReference>
<dbReference type="InterPro" id="IPR009061">
    <property type="entry name" value="DNA-bd_dom_put_sf"/>
</dbReference>
<dbReference type="FunFam" id="3.50.40.10:FF:000003">
    <property type="entry name" value="Phenylalanine--tRNA ligase beta subunit"/>
    <property type="match status" value="1"/>
</dbReference>
<dbReference type="Pfam" id="PF03483">
    <property type="entry name" value="B3_4"/>
    <property type="match status" value="1"/>
</dbReference>
<evidence type="ECO:0000256" key="9">
    <source>
        <dbReference type="ARBA" id="ARBA00022842"/>
    </source>
</evidence>
<comment type="caution">
    <text evidence="14">The sequence shown here is derived from an EMBL/GenBank/DDBJ whole genome shotgun (WGS) entry which is preliminary data.</text>
</comment>
<dbReference type="HAMAP" id="MF_00284">
    <property type="entry name" value="Phe_tRNA_synth_beta2"/>
    <property type="match status" value="1"/>
</dbReference>
<keyword evidence="11 12" id="KW-0030">Aminoacyl-tRNA synthetase</keyword>